<dbReference type="GO" id="GO:0003676">
    <property type="term" value="F:nucleic acid binding"/>
    <property type="evidence" value="ECO:0007669"/>
    <property type="project" value="InterPro"/>
</dbReference>
<dbReference type="Proteomes" id="UP001140206">
    <property type="component" value="Chromosome 5"/>
</dbReference>
<feature type="domain" description="Reverse transcriptase" evidence="1">
    <location>
        <begin position="457"/>
        <end position="738"/>
    </location>
</feature>
<accession>A0AAV8CLQ6</accession>
<dbReference type="SUPFAM" id="SSF53098">
    <property type="entry name" value="Ribonuclease H-like"/>
    <property type="match status" value="1"/>
</dbReference>
<dbReference type="InterPro" id="IPR044730">
    <property type="entry name" value="RNase_H-like_dom_plant"/>
</dbReference>
<dbReference type="Gene3D" id="3.30.420.10">
    <property type="entry name" value="Ribonuclease H-like superfamily/Ribonuclease H"/>
    <property type="match status" value="1"/>
</dbReference>
<dbReference type="PANTHER" id="PTHR33116:SF78">
    <property type="entry name" value="OS12G0587133 PROTEIN"/>
    <property type="match status" value="1"/>
</dbReference>
<dbReference type="InterPro" id="IPR043502">
    <property type="entry name" value="DNA/RNA_pol_sf"/>
</dbReference>
<dbReference type="PROSITE" id="PS50878">
    <property type="entry name" value="RT_POL"/>
    <property type="match status" value="1"/>
</dbReference>
<protein>
    <recommendedName>
        <fullName evidence="1">Reverse transcriptase domain-containing protein</fullName>
    </recommendedName>
</protein>
<dbReference type="InterPro" id="IPR036691">
    <property type="entry name" value="Endo/exonu/phosph_ase_sf"/>
</dbReference>
<evidence type="ECO:0000259" key="1">
    <source>
        <dbReference type="PROSITE" id="PS50878"/>
    </source>
</evidence>
<keyword evidence="3" id="KW-1185">Reference proteome</keyword>
<comment type="caution">
    <text evidence="2">The sequence shown here is derived from an EMBL/GenBank/DDBJ whole genome shotgun (WGS) entry which is preliminary data.</text>
</comment>
<dbReference type="Gene3D" id="3.60.10.10">
    <property type="entry name" value="Endonuclease/exonuclease/phosphatase"/>
    <property type="match status" value="1"/>
</dbReference>
<reference evidence="2" key="1">
    <citation type="submission" date="2022-08" db="EMBL/GenBank/DDBJ databases">
        <authorList>
            <person name="Marques A."/>
        </authorList>
    </citation>
    <scope>NUCLEOTIDE SEQUENCE</scope>
    <source>
        <strain evidence="2">RhyPub2mFocal</strain>
        <tissue evidence="2">Leaves</tissue>
    </source>
</reference>
<dbReference type="SUPFAM" id="SSF56219">
    <property type="entry name" value="DNase I-like"/>
    <property type="match status" value="1"/>
</dbReference>
<evidence type="ECO:0000313" key="3">
    <source>
        <dbReference type="Proteomes" id="UP001140206"/>
    </source>
</evidence>
<organism evidence="2 3">
    <name type="scientific">Rhynchospora pubera</name>
    <dbReference type="NCBI Taxonomy" id="906938"/>
    <lineage>
        <taxon>Eukaryota</taxon>
        <taxon>Viridiplantae</taxon>
        <taxon>Streptophyta</taxon>
        <taxon>Embryophyta</taxon>
        <taxon>Tracheophyta</taxon>
        <taxon>Spermatophyta</taxon>
        <taxon>Magnoliopsida</taxon>
        <taxon>Liliopsida</taxon>
        <taxon>Poales</taxon>
        <taxon>Cyperaceae</taxon>
        <taxon>Cyperoideae</taxon>
        <taxon>Rhynchosporeae</taxon>
        <taxon>Rhynchospora</taxon>
    </lineage>
</organism>
<evidence type="ECO:0000313" key="2">
    <source>
        <dbReference type="EMBL" id="KAJ4755003.1"/>
    </source>
</evidence>
<dbReference type="InterPro" id="IPR002156">
    <property type="entry name" value="RNaseH_domain"/>
</dbReference>
<gene>
    <name evidence="2" type="ORF">LUZ62_089408</name>
</gene>
<dbReference type="GO" id="GO:0004523">
    <property type="term" value="F:RNA-DNA hybrid ribonuclease activity"/>
    <property type="evidence" value="ECO:0007669"/>
    <property type="project" value="InterPro"/>
</dbReference>
<dbReference type="InterPro" id="IPR000477">
    <property type="entry name" value="RT_dom"/>
</dbReference>
<dbReference type="CDD" id="cd06222">
    <property type="entry name" value="RNase_H_like"/>
    <property type="match status" value="1"/>
</dbReference>
<dbReference type="EMBL" id="JAMFTS010000005">
    <property type="protein sequence ID" value="KAJ4755003.1"/>
    <property type="molecule type" value="Genomic_DNA"/>
</dbReference>
<dbReference type="InterPro" id="IPR012337">
    <property type="entry name" value="RNaseH-like_sf"/>
</dbReference>
<dbReference type="InterPro" id="IPR036397">
    <property type="entry name" value="RNaseH_sf"/>
</dbReference>
<dbReference type="Pfam" id="PF13966">
    <property type="entry name" value="zf-RVT"/>
    <property type="match status" value="1"/>
</dbReference>
<dbReference type="CDD" id="cd01650">
    <property type="entry name" value="RT_nLTR_like"/>
    <property type="match status" value="1"/>
</dbReference>
<dbReference type="InterPro" id="IPR026960">
    <property type="entry name" value="RVT-Znf"/>
</dbReference>
<dbReference type="Pfam" id="PF13456">
    <property type="entry name" value="RVT_3"/>
    <property type="match status" value="1"/>
</dbReference>
<sequence>MRRYLHSAKVNLAFISETRCGVNKAVRRISSLPLKNFEIIPSVESSGGLWLLWDDSVQVTILERSHYFVFAQITQSQLVQPWILGAIYGDPHGVVDGYIWDRIVDYAVNDQRPLCVIGDLNSIGAPNEKLGGSSRIKPKHRRFQNMMVRSGLVDLGYHGPAYTWSNNQDAGRLIMQRLDRAMATVPWCSSFPKTKIFHLPRANSDHSPILLSQNPVGKVQPKSFRFENWWLLKEGFDAVCRQAIASSDLQWNMVVQNLSRGVKKWLKSVPTPNLALHDLEEQLLLIQQEAPTEQNLRRDKELQHEYSNLLLQAEAYWAQRSRLKWAFLGDSNTNFYHSSVIHRRKINAISSLKLEDGSVATEEGRIRRAFVRHFKDIYCSRAMHRLSPLPLSILGSLPLISPAQAFLLAALPSENEIVNTVFAINPDKAPGPDGVNGKAVQTFWAEFAPCVMHEVNRFFLDAYLDPKISTSNMVLVPKVDHPSKVTDYRPISVCNFLYKVISKLLANRMKSLVSDRILSNQSAFTPGREITENIIILREVMDTFHKRGFTTHAFAFKCDLSKAFDRMEWDFVLLTLTSHGFPSEFVQWIRACLVSARFSILLNGRADGFISPSRGLRQGCALSSYLFILAMDVLARMLEHERMLGHIHGVKLARNAPPLTSILFADDLVIFGHASIEEVLCIQRILNVFCECSGQQIGHDKSRIWFSKSTPQNVRQCIATMLNALPGDDSQVYLGVPVVASRPKDFVGLVDRVQAKLNSWSSKLLSQAGKVALIKAVIEPMVLYGVAGGPLPDSIAHKLNQKIRAFFWGSNGTRKLQLMSWATITRPKMHGGLGLRDVTVINGAAVMKVLWKLASKEHEGKLWTKILKAKYLSRKTLWETTHASAGTKLWKAVVAMREVLKPNLVWQLGSGDKCLVFGDPWFEFWQQFTPQSSRQRNMLLRELIDSSSNQWRTRELISCFGFHGAVYIACRFPQPPTGAGAADRLIFKPTQNGKFSFKGAVRLLMGLPRVIETRDRIILKAIWHTKGIIPRVRLFLWKLFHDRVPSLGTYASIMRRNIPSCQICDSEEESGMHVLFKCPSARSFWLASYLGLQSDLVPGDPKQLLQFIAGTLQDRMFVGFANHLWALWKHRCGVVHEGKSFNALSALRIANSYDALSGVILSRNLHSTRNELHTDEQMQISREGLHCWVDGSYDGQGWGGWAYLIFEKDTLKMYGAEADYIVSPFHGELNAISSAMKAVQKEGWLNCVFHSDCQVLCNLLNGKADMDVVPWQCFSQALDLVRTFKELNLTCVFCPRNLNIEAHCIASYARVNRTDLRGFTFPLPCALNCN</sequence>
<dbReference type="PANTHER" id="PTHR33116">
    <property type="entry name" value="REVERSE TRANSCRIPTASE ZINC-BINDING DOMAIN-CONTAINING PROTEIN-RELATED-RELATED"/>
    <property type="match status" value="1"/>
</dbReference>
<proteinExistence type="predicted"/>
<name>A0AAV8CLQ6_9POAL</name>
<dbReference type="Pfam" id="PF00078">
    <property type="entry name" value="RVT_1"/>
    <property type="match status" value="1"/>
</dbReference>
<dbReference type="SUPFAM" id="SSF56672">
    <property type="entry name" value="DNA/RNA polymerases"/>
    <property type="match status" value="1"/>
</dbReference>